<feature type="region of interest" description="Disordered" evidence="1">
    <location>
        <begin position="113"/>
        <end position="140"/>
    </location>
</feature>
<evidence type="ECO:0000313" key="3">
    <source>
        <dbReference type="Proteomes" id="UP000199135"/>
    </source>
</evidence>
<feature type="compositionally biased region" description="Gly residues" evidence="1">
    <location>
        <begin position="129"/>
        <end position="140"/>
    </location>
</feature>
<sequence>MPQAERDAPQADAPLTRNDVAGIADYARIALTPEELDQMTAYLNDAVALLKPIRHFCLEGVEPTFHPIGGLANVMAPDEPDPARSLPTEVALSAAASSRGRFFRIPSILGAAEDAPADSDPTATPGGAMSDGGATGEVGR</sequence>
<dbReference type="Gene3D" id="1.10.20.60">
    <property type="entry name" value="Glu-tRNAGln amidotransferase C subunit, N-terminal domain"/>
    <property type="match status" value="1"/>
</dbReference>
<organism evidence="2 3">
    <name type="scientific">Parafannyhessea umbonata</name>
    <dbReference type="NCBI Taxonomy" id="604330"/>
    <lineage>
        <taxon>Bacteria</taxon>
        <taxon>Bacillati</taxon>
        <taxon>Actinomycetota</taxon>
        <taxon>Coriobacteriia</taxon>
        <taxon>Coriobacteriales</taxon>
        <taxon>Atopobiaceae</taxon>
        <taxon>Parafannyhessea</taxon>
    </lineage>
</organism>
<name>A0A1H6J6L7_9ACTN</name>
<dbReference type="Proteomes" id="UP000199135">
    <property type="component" value="Unassembled WGS sequence"/>
</dbReference>
<dbReference type="InterPro" id="IPR003837">
    <property type="entry name" value="GatC"/>
</dbReference>
<gene>
    <name evidence="2" type="ORF">SAMN05216447_105144</name>
</gene>
<protein>
    <submittedName>
        <fullName evidence="2">Aspartyl/glutamyl-tRNA(Asn/Gln) amidotransferase subunit C</fullName>
    </submittedName>
</protein>
<comment type="caution">
    <text evidence="2">The sequence shown here is derived from an EMBL/GenBank/DDBJ whole genome shotgun (WGS) entry which is preliminary data.</text>
</comment>
<evidence type="ECO:0000313" key="2">
    <source>
        <dbReference type="EMBL" id="SEH55937.1"/>
    </source>
</evidence>
<reference evidence="2 3" key="1">
    <citation type="submission" date="2016-10" db="EMBL/GenBank/DDBJ databases">
        <authorList>
            <person name="Varghese N."/>
            <person name="Submissions S."/>
        </authorList>
    </citation>
    <scope>NUCLEOTIDE SEQUENCE [LARGE SCALE GENOMIC DNA]</scope>
    <source>
        <strain evidence="2 3">WCP15</strain>
    </source>
</reference>
<proteinExistence type="predicted"/>
<accession>A0A1H6J6L7</accession>
<evidence type="ECO:0000256" key="1">
    <source>
        <dbReference type="SAM" id="MobiDB-lite"/>
    </source>
</evidence>
<dbReference type="RefSeq" id="WP_078686557.1">
    <property type="nucleotide sequence ID" value="NZ_FNWT01000005.1"/>
</dbReference>
<dbReference type="Pfam" id="PF02686">
    <property type="entry name" value="GatC"/>
    <property type="match status" value="1"/>
</dbReference>
<keyword evidence="3" id="KW-1185">Reference proteome</keyword>
<dbReference type="EMBL" id="FNWT01000005">
    <property type="protein sequence ID" value="SEH55937.1"/>
    <property type="molecule type" value="Genomic_DNA"/>
</dbReference>
<dbReference type="InterPro" id="IPR036113">
    <property type="entry name" value="Asp/Glu-ADT_sf_sub_c"/>
</dbReference>
<dbReference type="SUPFAM" id="SSF141000">
    <property type="entry name" value="Glu-tRNAGln amidotransferase C subunit"/>
    <property type="match status" value="1"/>
</dbReference>